<keyword evidence="4" id="KW-1185">Reference proteome</keyword>
<dbReference type="EMBL" id="JAVRFH010000003">
    <property type="protein sequence ID" value="MDT0609374.1"/>
    <property type="molecule type" value="Genomic_DNA"/>
</dbReference>
<evidence type="ECO:0000313" key="3">
    <source>
        <dbReference type="EMBL" id="MDT0609374.1"/>
    </source>
</evidence>
<gene>
    <name evidence="3" type="ORF">RM812_03860</name>
</gene>
<feature type="transmembrane region" description="Helical" evidence="1">
    <location>
        <begin position="705"/>
        <end position="727"/>
    </location>
</feature>
<keyword evidence="1" id="KW-1133">Transmembrane helix</keyword>
<comment type="caution">
    <text evidence="3">The sequence shown here is derived from an EMBL/GenBank/DDBJ whole genome shotgun (WGS) entry which is preliminary data.</text>
</comment>
<dbReference type="RefSeq" id="WP_311570968.1">
    <property type="nucleotide sequence ID" value="NZ_JAVRFH010000003.1"/>
</dbReference>
<keyword evidence="1" id="KW-0812">Transmembrane</keyword>
<feature type="transmembrane region" description="Helical" evidence="1">
    <location>
        <begin position="554"/>
        <end position="572"/>
    </location>
</feature>
<dbReference type="SUPFAM" id="SSF52540">
    <property type="entry name" value="P-loop containing nucleoside triphosphate hydrolases"/>
    <property type="match status" value="1"/>
</dbReference>
<name>A0ABU3AHC1_9ACTN</name>
<evidence type="ECO:0000313" key="4">
    <source>
        <dbReference type="Proteomes" id="UP001180724"/>
    </source>
</evidence>
<evidence type="ECO:0000256" key="1">
    <source>
        <dbReference type="SAM" id="Phobius"/>
    </source>
</evidence>
<dbReference type="InterPro" id="IPR027417">
    <property type="entry name" value="P-loop_NTPase"/>
</dbReference>
<keyword evidence="1" id="KW-0472">Membrane</keyword>
<proteinExistence type="predicted"/>
<feature type="transmembrane region" description="Helical" evidence="1">
    <location>
        <begin position="616"/>
        <end position="642"/>
    </location>
</feature>
<dbReference type="Proteomes" id="UP001180724">
    <property type="component" value="Unassembled WGS sequence"/>
</dbReference>
<accession>A0ABU3AHC1</accession>
<feature type="transmembrane region" description="Helical" evidence="1">
    <location>
        <begin position="446"/>
        <end position="464"/>
    </location>
</feature>
<reference evidence="3" key="1">
    <citation type="submission" date="2024-05" db="EMBL/GenBank/DDBJ databases">
        <title>30 novel species of actinomycetes from the DSMZ collection.</title>
        <authorList>
            <person name="Nouioui I."/>
        </authorList>
    </citation>
    <scope>NUCLEOTIDE SEQUENCE</scope>
    <source>
        <strain evidence="3">DSM 40712</strain>
    </source>
</reference>
<sequence>MAGEGIGGRRHRRRWMWLGVCAAVLLVASLAYAVRQVSGGQKLDPADTAALLGLPVAVAALLAGVLALRRAPEGDLANLSRGWAATLATQVRNSEEKQWRQLLGDDTQRINLAFTVRAAPTRTATVPADAGRLFDGTPTVPDVAAYYRRTHPRRLVVTGAPGAGKTVLVLELMLALLEERGEDEPVPVRVSPAEWDTRTPLPELLVGRLVDVYDWDPARADALVRHHRVLPVLDGLDEMDPTRPDGTPSPDVPRALAALDALNAYQEGRDAGPLVLTCRTAHYDALAPHTRLLDAARVDIDAVPALDACTYLRARTSTPARWEPVLTALRDDPAGPLSTTLSTPWRLCLAATVYARDGDPAELLQHTTPEELDAHLLARFIPAAGSLYPHRRYDAARVHHWLARLAAHLDTPSGSTGPPGAHPGTDVVLHELWPLAGRLRVRAADALLTATAALLPWIALLPLLRLLPASLDPPATDVGVDIAVRVQVDLARGEFFMYLLVAVLMVLGTVLVFGVFAGLAAARARQPVPKHLEWRLLKTRSGLRRFWAGLGRRLLMGLQWGIGGALAVLYLYPAYVGFLARIDVGSLASLLEMPSDAFAPVSPGDLYRDSFQNPLALAQLGLALGSLGGIVTGVLGGLVDGASGEPAGTALPHTVMRRGMPHAVMAGVASGFSGALLGIFLLSTMEPTLIPSLQIVGIEAFLPSSINVAAFCGVAVGLVVGLAVTLVKAAPLRRYVVFLICARGALPWRLGQFLNWCCTAGLLRLSGTAYQFRHRELQQWLTDHPDHPAPGRS</sequence>
<feature type="domain" description="NACHT" evidence="2">
    <location>
        <begin position="153"/>
        <end position="245"/>
    </location>
</feature>
<organism evidence="3 4">
    <name type="scientific">Streptomyces lancefieldiae</name>
    <dbReference type="NCBI Taxonomy" id="3075520"/>
    <lineage>
        <taxon>Bacteria</taxon>
        <taxon>Bacillati</taxon>
        <taxon>Actinomycetota</taxon>
        <taxon>Actinomycetes</taxon>
        <taxon>Kitasatosporales</taxon>
        <taxon>Streptomycetaceae</taxon>
        <taxon>Streptomyces</taxon>
    </lineage>
</organism>
<dbReference type="InterPro" id="IPR007111">
    <property type="entry name" value="NACHT_NTPase"/>
</dbReference>
<feature type="transmembrane region" description="Helical" evidence="1">
    <location>
        <begin position="49"/>
        <end position="68"/>
    </location>
</feature>
<feature type="transmembrane region" description="Helical" evidence="1">
    <location>
        <begin position="495"/>
        <end position="522"/>
    </location>
</feature>
<feature type="transmembrane region" description="Helical" evidence="1">
    <location>
        <begin position="663"/>
        <end position="685"/>
    </location>
</feature>
<dbReference type="Pfam" id="PF05729">
    <property type="entry name" value="NACHT"/>
    <property type="match status" value="1"/>
</dbReference>
<evidence type="ECO:0000259" key="2">
    <source>
        <dbReference type="Pfam" id="PF05729"/>
    </source>
</evidence>
<protein>
    <submittedName>
        <fullName evidence="3">NACHT domain-containing protein</fullName>
    </submittedName>
</protein>
<dbReference type="Gene3D" id="3.40.50.300">
    <property type="entry name" value="P-loop containing nucleotide triphosphate hydrolases"/>
    <property type="match status" value="1"/>
</dbReference>